<sequence>METGFLMNHFKNDLPMMKSYKKRFLFYVPGLISLSILMPLLMRQLHDWGIFKKQYVMEVNWYSPAMANPYAQQFPAPRNYAIVNLTGNEVQDKIKIEYAKLIISELASSLDTTNGVRIHLADTAKFESFIRVLEICDNEEALTYAPYKNDFWVFCRKRPVVESSAILWRGSCIVRTYVRDEEENTYAWFLQYDVLKQFWPVFVILFLLSALSFKKRISKRTEVHGEYSKPF</sequence>
<feature type="transmembrane region" description="Helical" evidence="1">
    <location>
        <begin position="197"/>
        <end position="213"/>
    </location>
</feature>
<dbReference type="AlphaFoldDB" id="A0AAP2DNK1"/>
<organism evidence="2 3">
    <name type="scientific">Chryseosolibacter histidini</name>
    <dbReference type="NCBI Taxonomy" id="2782349"/>
    <lineage>
        <taxon>Bacteria</taxon>
        <taxon>Pseudomonadati</taxon>
        <taxon>Bacteroidota</taxon>
        <taxon>Cytophagia</taxon>
        <taxon>Cytophagales</taxon>
        <taxon>Chryseotaleaceae</taxon>
        <taxon>Chryseosolibacter</taxon>
    </lineage>
</organism>
<protein>
    <submittedName>
        <fullName evidence="2">Uncharacterized protein</fullName>
    </submittedName>
</protein>
<keyword evidence="1" id="KW-1133">Transmembrane helix</keyword>
<evidence type="ECO:0000313" key="3">
    <source>
        <dbReference type="Proteomes" id="UP001319200"/>
    </source>
</evidence>
<comment type="caution">
    <text evidence="2">The sequence shown here is derived from an EMBL/GenBank/DDBJ whole genome shotgun (WGS) entry which is preliminary data.</text>
</comment>
<evidence type="ECO:0000313" key="2">
    <source>
        <dbReference type="EMBL" id="MBT1699635.1"/>
    </source>
</evidence>
<evidence type="ECO:0000256" key="1">
    <source>
        <dbReference type="SAM" id="Phobius"/>
    </source>
</evidence>
<gene>
    <name evidence="2" type="ORF">KK083_22240</name>
</gene>
<keyword evidence="1" id="KW-0812">Transmembrane</keyword>
<proteinExistence type="predicted"/>
<reference evidence="2 3" key="1">
    <citation type="submission" date="2021-05" db="EMBL/GenBank/DDBJ databases">
        <title>A Polyphasic approach of four new species of the genus Ohtaekwangia: Ohtaekwangia histidinii sp. nov., Ohtaekwangia cretensis sp. nov., Ohtaekwangia indiensis sp. nov., Ohtaekwangia reichenbachii sp. nov. from diverse environment.</title>
        <authorList>
            <person name="Octaviana S."/>
        </authorList>
    </citation>
    <scope>NUCLEOTIDE SEQUENCE [LARGE SCALE GENOMIC DNA]</scope>
    <source>
        <strain evidence="2 3">PWU4</strain>
    </source>
</reference>
<keyword evidence="1" id="KW-0472">Membrane</keyword>
<dbReference type="RefSeq" id="WP_254167717.1">
    <property type="nucleotide sequence ID" value="NZ_JAHESF010000027.1"/>
</dbReference>
<dbReference type="Proteomes" id="UP001319200">
    <property type="component" value="Unassembled WGS sequence"/>
</dbReference>
<feature type="transmembrane region" description="Helical" evidence="1">
    <location>
        <begin position="24"/>
        <end position="42"/>
    </location>
</feature>
<dbReference type="EMBL" id="JAHESF010000027">
    <property type="protein sequence ID" value="MBT1699635.1"/>
    <property type="molecule type" value="Genomic_DNA"/>
</dbReference>
<keyword evidence="3" id="KW-1185">Reference proteome</keyword>
<name>A0AAP2DNK1_9BACT</name>
<accession>A0AAP2DNK1</accession>